<dbReference type="InterPro" id="IPR036388">
    <property type="entry name" value="WH-like_DNA-bd_sf"/>
</dbReference>
<dbReference type="SMART" id="SM00347">
    <property type="entry name" value="HTH_MARR"/>
    <property type="match status" value="1"/>
</dbReference>
<dbReference type="Proteomes" id="UP001251217">
    <property type="component" value="Unassembled WGS sequence"/>
</dbReference>
<dbReference type="PROSITE" id="PS50995">
    <property type="entry name" value="HTH_MARR_2"/>
    <property type="match status" value="1"/>
</dbReference>
<feature type="domain" description="HTH marR-type" evidence="2">
    <location>
        <begin position="35"/>
        <end position="166"/>
    </location>
</feature>
<reference evidence="3 4" key="1">
    <citation type="submission" date="2023-07" db="EMBL/GenBank/DDBJ databases">
        <title>Sorghum-associated microbial communities from plants grown in Nebraska, USA.</title>
        <authorList>
            <person name="Schachtman D."/>
        </authorList>
    </citation>
    <scope>NUCLEOTIDE SEQUENCE [LARGE SCALE GENOMIC DNA]</scope>
    <source>
        <strain evidence="3 4">4272</strain>
    </source>
</reference>
<dbReference type="InterPro" id="IPR036390">
    <property type="entry name" value="WH_DNA-bd_sf"/>
</dbReference>
<dbReference type="SUPFAM" id="SSF46785">
    <property type="entry name" value="Winged helix' DNA-binding domain"/>
    <property type="match status" value="1"/>
</dbReference>
<organism evidence="3 4">
    <name type="scientific">Nocardia kruczakiae</name>
    <dbReference type="NCBI Taxonomy" id="261477"/>
    <lineage>
        <taxon>Bacteria</taxon>
        <taxon>Bacillati</taxon>
        <taxon>Actinomycetota</taxon>
        <taxon>Actinomycetes</taxon>
        <taxon>Mycobacteriales</taxon>
        <taxon>Nocardiaceae</taxon>
        <taxon>Nocardia</taxon>
    </lineage>
</organism>
<dbReference type="RefSeq" id="WP_084461656.1">
    <property type="nucleotide sequence ID" value="NZ_JAVDWW010000007.1"/>
</dbReference>
<keyword evidence="3" id="KW-0238">DNA-binding</keyword>
<evidence type="ECO:0000313" key="3">
    <source>
        <dbReference type="EMBL" id="MDR7170596.1"/>
    </source>
</evidence>
<dbReference type="PANTHER" id="PTHR39515:SF2">
    <property type="entry name" value="HTH-TYPE TRANSCRIPTIONAL REGULATOR RV0880"/>
    <property type="match status" value="1"/>
</dbReference>
<accession>A0ABU1XJ70</accession>
<proteinExistence type="predicted"/>
<evidence type="ECO:0000313" key="4">
    <source>
        <dbReference type="Proteomes" id="UP001251217"/>
    </source>
</evidence>
<feature type="region of interest" description="Disordered" evidence="1">
    <location>
        <begin position="1"/>
        <end position="24"/>
    </location>
</feature>
<sequence>MKQEPSEAARNTAVGTPDDHVGVDVKTPSDIRALAGELSLAVVRLTRHLRGRRADAQISLTQLSALATLARDGAMTPGVLAAKERVQPPSMTRVIASLSELQLVKRDPHPTDGRQVIVSLSDAGKALIQDENNAREAWMFDQLSGLTPDQLRVLDDAVSIMKQLVADSE</sequence>
<dbReference type="Pfam" id="PF01047">
    <property type="entry name" value="MarR"/>
    <property type="match status" value="1"/>
</dbReference>
<keyword evidence="4" id="KW-1185">Reference proteome</keyword>
<name>A0ABU1XJ70_9NOCA</name>
<protein>
    <submittedName>
        <fullName evidence="3">DNA-binding MarR family transcriptional regulator</fullName>
    </submittedName>
</protein>
<dbReference type="InterPro" id="IPR052526">
    <property type="entry name" value="HTH-type_Bedaq_tolerance"/>
</dbReference>
<dbReference type="PANTHER" id="PTHR39515">
    <property type="entry name" value="CONSERVED PROTEIN"/>
    <property type="match status" value="1"/>
</dbReference>
<gene>
    <name evidence="3" type="ORF">J2W56_004347</name>
</gene>
<evidence type="ECO:0000256" key="1">
    <source>
        <dbReference type="SAM" id="MobiDB-lite"/>
    </source>
</evidence>
<comment type="caution">
    <text evidence="3">The sequence shown here is derived from an EMBL/GenBank/DDBJ whole genome shotgun (WGS) entry which is preliminary data.</text>
</comment>
<dbReference type="InterPro" id="IPR000835">
    <property type="entry name" value="HTH_MarR-typ"/>
</dbReference>
<evidence type="ECO:0000259" key="2">
    <source>
        <dbReference type="PROSITE" id="PS50995"/>
    </source>
</evidence>
<dbReference type="EMBL" id="JAVDWW010000007">
    <property type="protein sequence ID" value="MDR7170596.1"/>
    <property type="molecule type" value="Genomic_DNA"/>
</dbReference>
<dbReference type="Gene3D" id="1.10.10.10">
    <property type="entry name" value="Winged helix-like DNA-binding domain superfamily/Winged helix DNA-binding domain"/>
    <property type="match status" value="1"/>
</dbReference>
<dbReference type="GO" id="GO:0003677">
    <property type="term" value="F:DNA binding"/>
    <property type="evidence" value="ECO:0007669"/>
    <property type="project" value="UniProtKB-KW"/>
</dbReference>